<dbReference type="RefSeq" id="XP_073115902.1">
    <property type="nucleotide sequence ID" value="XM_073259801.1"/>
</dbReference>
<dbReference type="SMART" id="SM00355">
    <property type="entry name" value="ZnF_C2H2"/>
    <property type="match status" value="4"/>
</dbReference>
<dbReference type="SUPFAM" id="SSF57667">
    <property type="entry name" value="beta-beta-alpha zinc fingers"/>
    <property type="match status" value="2"/>
</dbReference>
<protein>
    <submittedName>
        <fullName evidence="5">Zinc finger protein ZAT4</fullName>
    </submittedName>
</protein>
<dbReference type="Pfam" id="PF13912">
    <property type="entry name" value="zf-C2H2_6"/>
    <property type="match status" value="4"/>
</dbReference>
<dbReference type="RefSeq" id="XP_073115900.1">
    <property type="nucleotide sequence ID" value="XM_073259799.1"/>
</dbReference>
<dbReference type="InterPro" id="IPR036236">
    <property type="entry name" value="Znf_C2H2_sf"/>
</dbReference>
<dbReference type="PROSITE" id="PS50157">
    <property type="entry name" value="ZINC_FINGER_C2H2_2"/>
    <property type="match status" value="4"/>
</dbReference>
<feature type="compositionally biased region" description="Acidic residues" evidence="2">
    <location>
        <begin position="258"/>
        <end position="267"/>
    </location>
</feature>
<feature type="region of interest" description="Disordered" evidence="2">
    <location>
        <begin position="36"/>
        <end position="59"/>
    </location>
</feature>
<dbReference type="GeneID" id="105046688"/>
<feature type="domain" description="C2H2-type" evidence="3">
    <location>
        <begin position="79"/>
        <end position="102"/>
    </location>
</feature>
<organism evidence="4 5">
    <name type="scientific">Elaeis guineensis var. tenera</name>
    <name type="common">Oil palm</name>
    <dbReference type="NCBI Taxonomy" id="51953"/>
    <lineage>
        <taxon>Eukaryota</taxon>
        <taxon>Viridiplantae</taxon>
        <taxon>Streptophyta</taxon>
        <taxon>Embryophyta</taxon>
        <taxon>Tracheophyta</taxon>
        <taxon>Spermatophyta</taxon>
        <taxon>Magnoliopsida</taxon>
        <taxon>Liliopsida</taxon>
        <taxon>Arecaceae</taxon>
        <taxon>Arecoideae</taxon>
        <taxon>Cocoseae</taxon>
        <taxon>Elaeidinae</taxon>
        <taxon>Elaeis</taxon>
    </lineage>
</organism>
<dbReference type="Proteomes" id="UP000504607">
    <property type="component" value="Chromosome 6"/>
</dbReference>
<dbReference type="GO" id="GO:0008270">
    <property type="term" value="F:zinc ion binding"/>
    <property type="evidence" value="ECO:0007669"/>
    <property type="project" value="UniProtKB-KW"/>
</dbReference>
<keyword evidence="1" id="KW-0479">Metal-binding</keyword>
<keyword evidence="4" id="KW-1185">Reference proteome</keyword>
<dbReference type="RefSeq" id="XP_010923648.1">
    <property type="nucleotide sequence ID" value="XM_010925346.3"/>
</dbReference>
<evidence type="ECO:0000313" key="4">
    <source>
        <dbReference type="Proteomes" id="UP000504607"/>
    </source>
</evidence>
<reference evidence="5" key="1">
    <citation type="submission" date="2025-08" db="UniProtKB">
        <authorList>
            <consortium name="RefSeq"/>
        </authorList>
    </citation>
    <scope>IDENTIFICATION</scope>
</reference>
<keyword evidence="1" id="KW-0863">Zinc-finger</keyword>
<feature type="region of interest" description="Disordered" evidence="2">
    <location>
        <begin position="254"/>
        <end position="282"/>
    </location>
</feature>
<evidence type="ECO:0000313" key="5">
    <source>
        <dbReference type="RefSeq" id="XP_010923648.1"/>
    </source>
</evidence>
<dbReference type="OrthoDB" id="9451254at2759"/>
<feature type="compositionally biased region" description="Basic and acidic residues" evidence="2">
    <location>
        <begin position="268"/>
        <end position="279"/>
    </location>
</feature>
<dbReference type="PROSITE" id="PS00028">
    <property type="entry name" value="ZINC_FINGER_C2H2_1"/>
    <property type="match status" value="3"/>
</dbReference>
<keyword evidence="1" id="KW-0862">Zinc</keyword>
<feature type="region of interest" description="Disordered" evidence="2">
    <location>
        <begin position="107"/>
        <end position="130"/>
    </location>
</feature>
<feature type="domain" description="C2H2-type" evidence="3">
    <location>
        <begin position="9"/>
        <end position="31"/>
    </location>
</feature>
<proteinExistence type="predicted"/>
<gene>
    <name evidence="5" type="primary">LOC105046688</name>
</gene>
<dbReference type="InterPro" id="IPR013087">
    <property type="entry name" value="Znf_C2H2_type"/>
</dbReference>
<sequence length="500" mass="55001">MEGEKLLKHRCKVCRKSFPSGRSLGGHMRSHFHTAVAGSSENNAEERPPASIRGASYGLREKPKKTWRMSDYTSDDGEKQCRECGKVFPSWRALFGHMRCHSERVCRTSEEQEEQEGSWSNGGRSESEAAVMAVPRRRRGSRRMVAVITASSSSLSEYEREEEDGAISLMMLSRDVWYCGGGGGSGRGVGGGIHSLTESSDKNSAVFEERGIDEGDGDVVPRNGGCWRNGLKRVESDASDDWFDRDNEFKKPKVCNSDADELQDSDEESKKDSSKKKDLNSAAAELGLKPRFDGSEFKIEKQRFDDSDAKFGIDSIERSRSDASDGGLDKAAKRRSQFECSTCNKTFHSYQALGGHRASHKRMKGCYGSENSLETDASVDLPAVEEMVDQGEGIEAANGLSKKAKGHECLLCGKVFSSGQALGGHKRAHLVMNTDDRGDAACRQTIMIQQQPLEMPDLLDLNLPAPVDEEFNSTNGNAEMKSWWAGSNVKHEPLVGVISN</sequence>
<feature type="domain" description="C2H2-type" evidence="3">
    <location>
        <begin position="407"/>
        <end position="429"/>
    </location>
</feature>
<dbReference type="AlphaFoldDB" id="A0A6I9RB70"/>
<dbReference type="InParanoid" id="A0A6I9RB70"/>
<dbReference type="PANTHER" id="PTHR46869">
    <property type="entry name" value="C2H2-LIKE ZINC FINGER PROTEIN"/>
    <property type="match status" value="1"/>
</dbReference>
<dbReference type="Gene3D" id="3.30.160.60">
    <property type="entry name" value="Classic Zinc Finger"/>
    <property type="match status" value="2"/>
</dbReference>
<evidence type="ECO:0000259" key="3">
    <source>
        <dbReference type="PROSITE" id="PS50157"/>
    </source>
</evidence>
<evidence type="ECO:0000256" key="2">
    <source>
        <dbReference type="SAM" id="MobiDB-lite"/>
    </source>
</evidence>
<dbReference type="PANTHER" id="PTHR46869:SF6">
    <property type="entry name" value="C2H2-TYPE DOMAIN-CONTAINING PROTEIN"/>
    <property type="match status" value="1"/>
</dbReference>
<name>A0A6I9RB70_ELAGV</name>
<evidence type="ECO:0000256" key="1">
    <source>
        <dbReference type="PROSITE-ProRule" id="PRU00042"/>
    </source>
</evidence>
<feature type="domain" description="C2H2-type" evidence="3">
    <location>
        <begin position="338"/>
        <end position="365"/>
    </location>
</feature>
<accession>A0A6I9RB70</accession>